<feature type="transmembrane region" description="Helical" evidence="1">
    <location>
        <begin position="187"/>
        <end position="203"/>
    </location>
</feature>
<dbReference type="InterPro" id="IPR018710">
    <property type="entry name" value="DUF2232"/>
</dbReference>
<dbReference type="AlphaFoldDB" id="A0A923NB56"/>
<dbReference type="EMBL" id="JACRWC010000039">
    <property type="protein sequence ID" value="MBC5998911.1"/>
    <property type="molecule type" value="Genomic_DNA"/>
</dbReference>
<evidence type="ECO:0000313" key="3">
    <source>
        <dbReference type="Proteomes" id="UP000644115"/>
    </source>
</evidence>
<protein>
    <submittedName>
        <fullName evidence="2">DUF2232 domain-containing protein</fullName>
    </submittedName>
</protein>
<feature type="transmembrane region" description="Helical" evidence="1">
    <location>
        <begin position="107"/>
        <end position="127"/>
    </location>
</feature>
<reference evidence="2" key="1">
    <citation type="submission" date="2020-08" db="EMBL/GenBank/DDBJ databases">
        <authorList>
            <person name="Liu C."/>
            <person name="Sun Q."/>
        </authorList>
    </citation>
    <scope>NUCLEOTIDE SEQUENCE</scope>
    <source>
        <strain evidence="2">BX16</strain>
    </source>
</reference>
<name>A0A923NB56_9FIRM</name>
<dbReference type="Proteomes" id="UP000644115">
    <property type="component" value="Unassembled WGS sequence"/>
</dbReference>
<gene>
    <name evidence="2" type="ORF">H8876_02705</name>
</gene>
<evidence type="ECO:0000256" key="1">
    <source>
        <dbReference type="SAM" id="Phobius"/>
    </source>
</evidence>
<keyword evidence="3" id="KW-1185">Reference proteome</keyword>
<dbReference type="Pfam" id="PF09991">
    <property type="entry name" value="DUF2232"/>
    <property type="match status" value="1"/>
</dbReference>
<dbReference type="PANTHER" id="PTHR41324:SF1">
    <property type="entry name" value="DUF2232 DOMAIN-CONTAINING PROTEIN"/>
    <property type="match status" value="1"/>
</dbReference>
<dbReference type="RefSeq" id="WP_249286417.1">
    <property type="nucleotide sequence ID" value="NZ_JACRWC010000039.1"/>
</dbReference>
<keyword evidence="1" id="KW-0812">Transmembrane</keyword>
<dbReference type="PANTHER" id="PTHR41324">
    <property type="entry name" value="MEMBRANE PROTEIN-RELATED"/>
    <property type="match status" value="1"/>
</dbReference>
<sequence>MYLLMILFITVVAPFLVMPRYITKGGRNPYDVVLISVITICAAAAVIFMGASMVGDGVLSQLHGSIEEISKAAAQDPTVIKALKLESHDMAERVKLLTAVYDEALKLIPACIMILSCLTSYIAYLILSKSLSRRGEVNKMPRFREFDMPNTAVFVLVAIYMIVWLATMTGSVENSAFYTNMDLLFDFVMYLQGASVIFMLFYVKHIPKGFALALTIVLWNIYMGRSIIVMLGIFDLIFSFKYRLLYHESKKRR</sequence>
<keyword evidence="1" id="KW-1133">Transmembrane helix</keyword>
<proteinExistence type="predicted"/>
<comment type="caution">
    <text evidence="2">The sequence shown here is derived from an EMBL/GenBank/DDBJ whole genome shotgun (WGS) entry which is preliminary data.</text>
</comment>
<keyword evidence="1" id="KW-0472">Membrane</keyword>
<feature type="transmembrane region" description="Helical" evidence="1">
    <location>
        <begin position="30"/>
        <end position="51"/>
    </location>
</feature>
<feature type="transmembrane region" description="Helical" evidence="1">
    <location>
        <begin position="210"/>
        <end position="234"/>
    </location>
</feature>
<feature type="transmembrane region" description="Helical" evidence="1">
    <location>
        <begin position="6"/>
        <end position="23"/>
    </location>
</feature>
<organism evidence="2 3">
    <name type="scientific">Lentihominibacter faecis</name>
    <dbReference type="NCBI Taxonomy" id="2764712"/>
    <lineage>
        <taxon>Bacteria</taxon>
        <taxon>Bacillati</taxon>
        <taxon>Bacillota</taxon>
        <taxon>Clostridia</taxon>
        <taxon>Peptostreptococcales</taxon>
        <taxon>Anaerovoracaceae</taxon>
        <taxon>Lentihominibacter</taxon>
    </lineage>
</organism>
<accession>A0A923NB56</accession>
<evidence type="ECO:0000313" key="2">
    <source>
        <dbReference type="EMBL" id="MBC5998911.1"/>
    </source>
</evidence>
<feature type="transmembrane region" description="Helical" evidence="1">
    <location>
        <begin position="148"/>
        <end position="167"/>
    </location>
</feature>